<dbReference type="PROSITE" id="PS51186">
    <property type="entry name" value="GNAT"/>
    <property type="match status" value="1"/>
</dbReference>
<dbReference type="Pfam" id="PF13527">
    <property type="entry name" value="Acetyltransf_9"/>
    <property type="match status" value="1"/>
</dbReference>
<gene>
    <name evidence="2" type="ORF">SM124_07180</name>
</gene>
<comment type="caution">
    <text evidence="2">The sequence shown here is derived from an EMBL/GenBank/DDBJ whole genome shotgun (WGS) entry which is preliminary data.</text>
</comment>
<dbReference type="PANTHER" id="PTHR37817:SF1">
    <property type="entry name" value="N-ACETYLTRANSFERASE EIS"/>
    <property type="match status" value="1"/>
</dbReference>
<dbReference type="InterPro" id="IPR036527">
    <property type="entry name" value="SCP2_sterol-bd_dom_sf"/>
</dbReference>
<dbReference type="Pfam" id="PF13530">
    <property type="entry name" value="SCP2_2"/>
    <property type="match status" value="1"/>
</dbReference>
<dbReference type="Proteomes" id="UP001290455">
    <property type="component" value="Unassembled WGS sequence"/>
</dbReference>
<dbReference type="EMBL" id="JAXOFX010000003">
    <property type="protein sequence ID" value="MDZ5471528.1"/>
    <property type="molecule type" value="Genomic_DNA"/>
</dbReference>
<dbReference type="InterPro" id="IPR051554">
    <property type="entry name" value="Acetyltransferase_Eis"/>
</dbReference>
<keyword evidence="3" id="KW-1185">Reference proteome</keyword>
<dbReference type="InterPro" id="IPR025559">
    <property type="entry name" value="Eis_dom"/>
</dbReference>
<organism evidence="2 3">
    <name type="scientific">Robertmurraya mangrovi</name>
    <dbReference type="NCBI Taxonomy" id="3098077"/>
    <lineage>
        <taxon>Bacteria</taxon>
        <taxon>Bacillati</taxon>
        <taxon>Bacillota</taxon>
        <taxon>Bacilli</taxon>
        <taxon>Bacillales</taxon>
        <taxon>Bacillaceae</taxon>
        <taxon>Robertmurraya</taxon>
    </lineage>
</organism>
<protein>
    <submittedName>
        <fullName evidence="2">GNAT family N-acetyltransferase</fullName>
        <ecNumber evidence="2">2.3.1.-</ecNumber>
    </submittedName>
</protein>
<evidence type="ECO:0000313" key="2">
    <source>
        <dbReference type="EMBL" id="MDZ5471528.1"/>
    </source>
</evidence>
<evidence type="ECO:0000259" key="1">
    <source>
        <dbReference type="PROSITE" id="PS51186"/>
    </source>
</evidence>
<dbReference type="Gene3D" id="3.30.1050.10">
    <property type="entry name" value="SCP2 sterol-binding domain"/>
    <property type="match status" value="1"/>
</dbReference>
<accession>A0ABU5IWI3</accession>
<dbReference type="PANTHER" id="PTHR37817">
    <property type="entry name" value="N-ACETYLTRANSFERASE EIS"/>
    <property type="match status" value="1"/>
</dbReference>
<proteinExistence type="predicted"/>
<evidence type="ECO:0000313" key="3">
    <source>
        <dbReference type="Proteomes" id="UP001290455"/>
    </source>
</evidence>
<dbReference type="Pfam" id="PF17668">
    <property type="entry name" value="Acetyltransf_17"/>
    <property type="match status" value="1"/>
</dbReference>
<name>A0ABU5IWI3_9BACI</name>
<keyword evidence="2" id="KW-0808">Transferase</keyword>
<reference evidence="2 3" key="1">
    <citation type="submission" date="2023-11" db="EMBL/GenBank/DDBJ databases">
        <title>Bacillus jintuensis, isolated from a mudflat on the Beibu Gulf coast.</title>
        <authorList>
            <person name="Li M."/>
        </authorList>
    </citation>
    <scope>NUCLEOTIDE SEQUENCE [LARGE SCALE GENOMIC DNA]</scope>
    <source>
        <strain evidence="2 3">31A1R</strain>
    </source>
</reference>
<dbReference type="SUPFAM" id="SSF55718">
    <property type="entry name" value="SCP-like"/>
    <property type="match status" value="1"/>
</dbReference>
<dbReference type="EC" id="2.3.1.-" evidence="2"/>
<dbReference type="RefSeq" id="WP_322445820.1">
    <property type="nucleotide sequence ID" value="NZ_JAXOFX010000003.1"/>
</dbReference>
<feature type="domain" description="N-acetyltransferase" evidence="1">
    <location>
        <begin position="3"/>
        <end position="158"/>
    </location>
</feature>
<dbReference type="InterPro" id="IPR000182">
    <property type="entry name" value="GNAT_dom"/>
</dbReference>
<dbReference type="GO" id="GO:0016746">
    <property type="term" value="F:acyltransferase activity"/>
    <property type="evidence" value="ECO:0007669"/>
    <property type="project" value="UniProtKB-KW"/>
</dbReference>
<dbReference type="SUPFAM" id="SSF55729">
    <property type="entry name" value="Acyl-CoA N-acyltransferases (Nat)"/>
    <property type="match status" value="1"/>
</dbReference>
<keyword evidence="2" id="KW-0012">Acyltransferase</keyword>
<sequence>MNHHVRKLEETEIPSFVDIAINAYPGTMQNTPDFKERFSTMLKTLQENEKSIEFYGIFRGEKLVGGMRIHYFEMNLYSKIIEVGGVGLVAVDLLHKKEKVAKDLIHYFIQHFISRDVSIVALYPFRPDFYKKMGFGYGTKINQYFIKPSSFPSRVNKEGLVFLNETHKELVKECYNQYALSTHGMMLKSNHDVEVMFKNPNKKLVGYLNGDKLEGYLLFSFKKMSETNFVHNNMVINEMIYQNPLALSKLSTFLQSQNDQIARIELTTQDDDIEFFIADPRNGSNRLIPSVYHESNSAGVGIMYRIINIEKFIKQLGEYRFNQETFTLEIDIIDSFIEEQSRKVVIDFNDGKASISQEKSADVKISIDISDLSSLLMGAVQFQKLYQYGRVVVNLEEKVSQVDELFSTLQKPLCITAF</sequence>
<dbReference type="InterPro" id="IPR041380">
    <property type="entry name" value="Acetyltransf_17"/>
</dbReference>
<dbReference type="Gene3D" id="3.40.630.30">
    <property type="match status" value="2"/>
</dbReference>
<dbReference type="InterPro" id="IPR016181">
    <property type="entry name" value="Acyl_CoA_acyltransferase"/>
</dbReference>